<feature type="transmembrane region" description="Helical" evidence="1">
    <location>
        <begin position="33"/>
        <end position="53"/>
    </location>
</feature>
<dbReference type="AlphaFoldDB" id="A0A1V9DGB1"/>
<keyword evidence="1" id="KW-0472">Membrane</keyword>
<proteinExistence type="predicted"/>
<gene>
    <name evidence="2" type="ORF">B2J69_13565</name>
</gene>
<dbReference type="Proteomes" id="UP000192769">
    <property type="component" value="Unassembled WGS sequence"/>
</dbReference>
<evidence type="ECO:0000313" key="2">
    <source>
        <dbReference type="EMBL" id="OQP32815.1"/>
    </source>
</evidence>
<evidence type="ECO:0000313" key="3">
    <source>
        <dbReference type="Proteomes" id="UP000192769"/>
    </source>
</evidence>
<dbReference type="EMBL" id="MWUE01000019">
    <property type="protein sequence ID" value="OQP32815.1"/>
    <property type="molecule type" value="Genomic_DNA"/>
</dbReference>
<evidence type="ECO:0000256" key="1">
    <source>
        <dbReference type="SAM" id="Phobius"/>
    </source>
</evidence>
<name>A0A1V9DGB1_9GAMM</name>
<feature type="transmembrane region" description="Helical" evidence="1">
    <location>
        <begin position="7"/>
        <end position="27"/>
    </location>
</feature>
<accession>A0A1V9DGB1</accession>
<keyword evidence="3" id="KW-1185">Reference proteome</keyword>
<protein>
    <submittedName>
        <fullName evidence="2">Uncharacterized protein</fullName>
    </submittedName>
</protein>
<comment type="caution">
    <text evidence="2">The sequence shown here is derived from an EMBL/GenBank/DDBJ whole genome shotgun (WGS) entry which is preliminary data.</text>
</comment>
<organism evidence="2 3">
    <name type="scientific">Pantoea latae</name>
    <dbReference type="NCBI Taxonomy" id="1964541"/>
    <lineage>
        <taxon>Bacteria</taxon>
        <taxon>Pseudomonadati</taxon>
        <taxon>Pseudomonadota</taxon>
        <taxon>Gammaproteobacteria</taxon>
        <taxon>Enterobacterales</taxon>
        <taxon>Erwiniaceae</taxon>
        <taxon>Pantoea</taxon>
    </lineage>
</organism>
<reference evidence="2 3" key="1">
    <citation type="submission" date="2017-02" db="EMBL/GenBank/DDBJ databases">
        <title>Whole genome shotgun sequence of Pantoea agglomerans strain AS1 isolated from a cycad, Zamia floridana in Central Florida, USA.</title>
        <authorList>
            <person name="Lata P."/>
            <person name="Govindarajan S."/>
            <person name="Qi F."/>
            <person name="Li J.-L."/>
            <person name="Maurya S.K."/>
            <person name="Sahoo M.K."/>
        </authorList>
    </citation>
    <scope>NUCLEOTIDE SEQUENCE [LARGE SCALE GENOMIC DNA]</scope>
    <source>
        <strain evidence="2 3">AS1</strain>
    </source>
</reference>
<sequence>MFKSFLSILFTEILFPVWIFASASLFIYFFPNYWLIFTVISIFIFIFVHPILFGRYDNFDKQPCFKQRFYVSSSIFMVNR</sequence>
<keyword evidence="1" id="KW-0812">Transmembrane</keyword>
<keyword evidence="1" id="KW-1133">Transmembrane helix</keyword>